<dbReference type="InterPro" id="IPR011011">
    <property type="entry name" value="Znf_FYVE_PHD"/>
</dbReference>
<feature type="non-terminal residue" evidence="8">
    <location>
        <position position="1"/>
    </location>
</feature>
<keyword evidence="1" id="KW-0479">Metal-binding</keyword>
<evidence type="ECO:0000313" key="8">
    <source>
        <dbReference type="EMBL" id="EJK75809.1"/>
    </source>
</evidence>
<comment type="caution">
    <text evidence="8">The sequence shown here is derived from an EMBL/GenBank/DDBJ whole genome shotgun (WGS) entry which is preliminary data.</text>
</comment>
<dbReference type="GO" id="GO:0008270">
    <property type="term" value="F:zinc ion binding"/>
    <property type="evidence" value="ECO:0007669"/>
    <property type="project" value="UniProtKB-KW"/>
</dbReference>
<dbReference type="GO" id="GO:0006357">
    <property type="term" value="P:regulation of transcription by RNA polymerase II"/>
    <property type="evidence" value="ECO:0007669"/>
    <property type="project" value="TreeGrafter"/>
</dbReference>
<keyword evidence="3" id="KW-0862">Zinc</keyword>
<dbReference type="InterPro" id="IPR019787">
    <property type="entry name" value="Znf_PHD-finger"/>
</dbReference>
<dbReference type="PROSITE" id="PS51805">
    <property type="entry name" value="EPHD"/>
    <property type="match status" value="1"/>
</dbReference>
<dbReference type="CDD" id="cd15492">
    <property type="entry name" value="PHD_BRPF_JADE_like"/>
    <property type="match status" value="1"/>
</dbReference>
<gene>
    <name evidence="8" type="ORF">THAOC_02457</name>
</gene>
<dbReference type="PANTHER" id="PTHR13793">
    <property type="entry name" value="PHD FINGER PROTEINS"/>
    <property type="match status" value="1"/>
</dbReference>
<feature type="domain" description="PHD-type" evidence="6">
    <location>
        <begin position="298"/>
        <end position="348"/>
    </location>
</feature>
<evidence type="ECO:0008006" key="10">
    <source>
        <dbReference type="Google" id="ProtNLM"/>
    </source>
</evidence>
<dbReference type="CDD" id="cd15571">
    <property type="entry name" value="ePHD"/>
    <property type="match status" value="1"/>
</dbReference>
<feature type="region of interest" description="Disordered" evidence="5">
    <location>
        <begin position="1"/>
        <end position="27"/>
    </location>
</feature>
<dbReference type="Proteomes" id="UP000266841">
    <property type="component" value="Unassembled WGS sequence"/>
</dbReference>
<evidence type="ECO:0000259" key="6">
    <source>
        <dbReference type="PROSITE" id="PS50016"/>
    </source>
</evidence>
<feature type="domain" description="PHD-type" evidence="7">
    <location>
        <begin position="371"/>
        <end position="500"/>
    </location>
</feature>
<dbReference type="InterPro" id="IPR001965">
    <property type="entry name" value="Znf_PHD"/>
</dbReference>
<evidence type="ECO:0000259" key="7">
    <source>
        <dbReference type="PROSITE" id="PS51805"/>
    </source>
</evidence>
<accession>K0TFJ0</accession>
<dbReference type="Pfam" id="PF13832">
    <property type="entry name" value="zf-HC5HC2H_2"/>
    <property type="match status" value="1"/>
</dbReference>
<evidence type="ECO:0000256" key="1">
    <source>
        <dbReference type="ARBA" id="ARBA00022723"/>
    </source>
</evidence>
<dbReference type="InterPro" id="IPR050701">
    <property type="entry name" value="Histone_Mod_Regulator"/>
</dbReference>
<dbReference type="eggNOG" id="KOG0955">
    <property type="taxonomic scope" value="Eukaryota"/>
</dbReference>
<dbReference type="InterPro" id="IPR013083">
    <property type="entry name" value="Znf_RING/FYVE/PHD"/>
</dbReference>
<keyword evidence="9" id="KW-1185">Reference proteome</keyword>
<dbReference type="Gene3D" id="3.30.40.10">
    <property type="entry name" value="Zinc/RING finger domain, C3HC4 (zinc finger)"/>
    <property type="match status" value="3"/>
</dbReference>
<evidence type="ECO:0000313" key="9">
    <source>
        <dbReference type="Proteomes" id="UP000266841"/>
    </source>
</evidence>
<dbReference type="PANTHER" id="PTHR13793:SF107">
    <property type="entry name" value="BROMODOMAIN-CONTAINING PROTEIN HOMOLOG"/>
    <property type="match status" value="1"/>
</dbReference>
<organism evidence="8 9">
    <name type="scientific">Thalassiosira oceanica</name>
    <name type="common">Marine diatom</name>
    <dbReference type="NCBI Taxonomy" id="159749"/>
    <lineage>
        <taxon>Eukaryota</taxon>
        <taxon>Sar</taxon>
        <taxon>Stramenopiles</taxon>
        <taxon>Ochrophyta</taxon>
        <taxon>Bacillariophyta</taxon>
        <taxon>Coscinodiscophyceae</taxon>
        <taxon>Thalassiosirophycidae</taxon>
        <taxon>Thalassiosirales</taxon>
        <taxon>Thalassiosiraceae</taxon>
        <taxon>Thalassiosira</taxon>
    </lineage>
</organism>
<dbReference type="Pfam" id="PF13831">
    <property type="entry name" value="PHD_2"/>
    <property type="match status" value="1"/>
</dbReference>
<keyword evidence="2 4" id="KW-0863">Zinc-finger</keyword>
<evidence type="ECO:0000256" key="3">
    <source>
        <dbReference type="ARBA" id="ARBA00022833"/>
    </source>
</evidence>
<reference evidence="8 9" key="1">
    <citation type="journal article" date="2012" name="Genome Biol.">
        <title>Genome and low-iron response of an oceanic diatom adapted to chronic iron limitation.</title>
        <authorList>
            <person name="Lommer M."/>
            <person name="Specht M."/>
            <person name="Roy A.S."/>
            <person name="Kraemer L."/>
            <person name="Andreson R."/>
            <person name="Gutowska M.A."/>
            <person name="Wolf J."/>
            <person name="Bergner S.V."/>
            <person name="Schilhabel M.B."/>
            <person name="Klostermeier U.C."/>
            <person name="Beiko R.G."/>
            <person name="Rosenstiel P."/>
            <person name="Hippler M."/>
            <person name="Laroche J."/>
        </authorList>
    </citation>
    <scope>NUCLEOTIDE SEQUENCE [LARGE SCALE GENOMIC DNA]</scope>
    <source>
        <strain evidence="8 9">CCMP1005</strain>
    </source>
</reference>
<sequence length="1003" mass="112571">PWPELAGGQQPTFNGAQSGKNVSSGNGHLNKREEVAKTLLTSLALIHAARAGIWYGIIDATLSLVPFFTKYFRASHRVMGEVVPLALRDRIPLALDLKKCHYRYAILLLEECLNDECDASTSNTAPTKIEKAKQERLLVYMDTDSSVSTPRNVSSRSCVRLLRSRETEKSRYVVHATPTEYDEQNAVDVIEEEIAAPVTNDWNIARTFPNNVDSTCATYDSVAAEIECKRVELSRLESSVEHKARELLSSALDEHSSFTDKCAEITRDEEAISQYEAMQTRVKEAELAWQAQLDQDMDAVCDVCNDGEVTLNNQIIFCDACNVAVHQKCYGIDHIPSGNFFCRTCIHFDVDKEYLAARKRGGPPVKLTRHPIICELCPRRQGAFVQVDSLEPTKKAKWVHVGCAKWQGMNYVSAEQKDKIEDLTELKAWFKAEGHVCYLCKSGIGALHQCREKGCGKWMHLTCARSFGKCSVQHGENCVGFFDPQQIDHPPWTLACPDHSSIDPENLKKNRLTEEQLVTLAETYPPEPEPPKPFTKMNGTERKIYWADCGNLTEFLSKVTLSLEGDRCVLCQELADPNTDVRCPKCGVLSHADCVDPARGKSALCLSCRYKEENEGKADYEEPTCHMCSHSAESGGSLLRSYARPVSMRTWKENRGRFQRSIFGKNKFMHALCGMKSVNEDGDLEVNASDLIMADGKRHVTHQYRCTICGLFTGAKVDCCDDECVAPDRRSSRAKMHVTCARQAGLEVSVEGDEFSLACFKHVKCQYVFRARLEDMKEIELQRNSSSTFKPGSPMTWGHASALFHAAVNILKTLGWAWRWAEWWVEAGDNWEPLLEEGQREEEMTEEELKIVKSTPESRCRDARQCRLAALGAALRNRDYDKEEGVEQESLERALTAVLSTRSLVGPLKKKEIEFFSTWLVLAYRSKLPILGFGKDKAPVADDGFCVHQADESPKYVLGVRPLPGKKMPQKGVFEPQVAEPDDFLLKPASSSPRGKRKKQTAA</sequence>
<name>K0TFJ0_THAOC</name>
<dbReference type="PROSITE" id="PS50016">
    <property type="entry name" value="ZF_PHD_2"/>
    <property type="match status" value="1"/>
</dbReference>
<feature type="region of interest" description="Disordered" evidence="5">
    <location>
        <begin position="968"/>
        <end position="1003"/>
    </location>
</feature>
<dbReference type="OrthoDB" id="20839at2759"/>
<evidence type="ECO:0000256" key="2">
    <source>
        <dbReference type="ARBA" id="ARBA00022771"/>
    </source>
</evidence>
<proteinExistence type="predicted"/>
<dbReference type="SUPFAM" id="SSF57903">
    <property type="entry name" value="FYVE/PHD zinc finger"/>
    <property type="match status" value="1"/>
</dbReference>
<feature type="compositionally biased region" description="Basic residues" evidence="5">
    <location>
        <begin position="994"/>
        <end position="1003"/>
    </location>
</feature>
<evidence type="ECO:0000256" key="5">
    <source>
        <dbReference type="SAM" id="MobiDB-lite"/>
    </source>
</evidence>
<protein>
    <recommendedName>
        <fullName evidence="10">PHD-type domain-containing protein</fullName>
    </recommendedName>
</protein>
<evidence type="ECO:0000256" key="4">
    <source>
        <dbReference type="PROSITE-ProRule" id="PRU00146"/>
    </source>
</evidence>
<dbReference type="EMBL" id="AGNL01002708">
    <property type="protein sequence ID" value="EJK75809.1"/>
    <property type="molecule type" value="Genomic_DNA"/>
</dbReference>
<dbReference type="AlphaFoldDB" id="K0TFJ0"/>
<dbReference type="SMART" id="SM00249">
    <property type="entry name" value="PHD"/>
    <property type="match status" value="3"/>
</dbReference>
<feature type="compositionally biased region" description="Polar residues" evidence="5">
    <location>
        <begin position="9"/>
        <end position="27"/>
    </location>
</feature>
<dbReference type="InterPro" id="IPR034732">
    <property type="entry name" value="EPHD"/>
</dbReference>